<protein>
    <submittedName>
        <fullName evidence="2">Uncharacterized protein</fullName>
    </submittedName>
</protein>
<keyword evidence="3" id="KW-1185">Reference proteome</keyword>
<proteinExistence type="predicted"/>
<dbReference type="EMBL" id="JBHSNC010000010">
    <property type="protein sequence ID" value="MFC5528522.1"/>
    <property type="molecule type" value="Genomic_DNA"/>
</dbReference>
<evidence type="ECO:0000256" key="1">
    <source>
        <dbReference type="SAM" id="Phobius"/>
    </source>
</evidence>
<feature type="transmembrane region" description="Helical" evidence="1">
    <location>
        <begin position="49"/>
        <end position="70"/>
    </location>
</feature>
<evidence type="ECO:0000313" key="2">
    <source>
        <dbReference type="EMBL" id="MFC5528522.1"/>
    </source>
</evidence>
<reference evidence="3" key="1">
    <citation type="journal article" date="2019" name="Int. J. Syst. Evol. Microbiol.">
        <title>The Global Catalogue of Microorganisms (GCM) 10K type strain sequencing project: providing services to taxonomists for standard genome sequencing and annotation.</title>
        <authorList>
            <consortium name="The Broad Institute Genomics Platform"/>
            <consortium name="The Broad Institute Genome Sequencing Center for Infectious Disease"/>
            <person name="Wu L."/>
            <person name="Ma J."/>
        </authorList>
    </citation>
    <scope>NUCLEOTIDE SEQUENCE [LARGE SCALE GENOMIC DNA]</scope>
    <source>
        <strain evidence="3">CGMCC 1.18578</strain>
    </source>
</reference>
<dbReference type="Proteomes" id="UP001596108">
    <property type="component" value="Unassembled WGS sequence"/>
</dbReference>
<keyword evidence="1" id="KW-0812">Transmembrane</keyword>
<evidence type="ECO:0000313" key="3">
    <source>
        <dbReference type="Proteomes" id="UP001596108"/>
    </source>
</evidence>
<comment type="caution">
    <text evidence="2">The sequence shown here is derived from an EMBL/GenBank/DDBJ whole genome shotgun (WGS) entry which is preliminary data.</text>
</comment>
<name>A0ABW0QY50_9BACL</name>
<feature type="transmembrane region" description="Helical" evidence="1">
    <location>
        <begin position="21"/>
        <end position="43"/>
    </location>
</feature>
<dbReference type="RefSeq" id="WP_378110363.1">
    <property type="nucleotide sequence ID" value="NZ_JBHSNC010000010.1"/>
</dbReference>
<gene>
    <name evidence="2" type="ORF">ACFPQ4_03525</name>
</gene>
<organism evidence="2 3">
    <name type="scientific">Cohnella yongneupensis</name>
    <dbReference type="NCBI Taxonomy" id="425006"/>
    <lineage>
        <taxon>Bacteria</taxon>
        <taxon>Bacillati</taxon>
        <taxon>Bacillota</taxon>
        <taxon>Bacilli</taxon>
        <taxon>Bacillales</taxon>
        <taxon>Paenibacillaceae</taxon>
        <taxon>Cohnella</taxon>
    </lineage>
</organism>
<keyword evidence="1" id="KW-0472">Membrane</keyword>
<keyword evidence="1" id="KW-1133">Transmembrane helix</keyword>
<sequence>MRLLAFFRRISYTLLTYFHKFQTVILSLMVIGIVDYFFLYEILLAISPMALEAAPVILLILSIIAVRGAVKYTKKKAKEKKHYSFMSIG</sequence>
<accession>A0ABW0QY50</accession>